<dbReference type="InterPro" id="IPR009091">
    <property type="entry name" value="RCC1/BLIP-II"/>
</dbReference>
<dbReference type="Gene3D" id="2.130.10.30">
    <property type="entry name" value="Regulator of chromosome condensation 1/beta-lactamase-inhibitor protein II"/>
    <property type="match status" value="1"/>
</dbReference>
<evidence type="ECO:0000313" key="6">
    <source>
        <dbReference type="Proteomes" id="UP001152798"/>
    </source>
</evidence>
<evidence type="ECO:0000256" key="3">
    <source>
        <dbReference type="PROSITE-ProRule" id="PRU00235"/>
    </source>
</evidence>
<gene>
    <name evidence="5" type="ORF">NEZAVI_LOCUS6676</name>
</gene>
<feature type="repeat" description="RCC1" evidence="3">
    <location>
        <begin position="260"/>
        <end position="311"/>
    </location>
</feature>
<dbReference type="GO" id="GO:0005085">
    <property type="term" value="F:guanyl-nucleotide exchange factor activity"/>
    <property type="evidence" value="ECO:0007669"/>
    <property type="project" value="TreeGrafter"/>
</dbReference>
<dbReference type="OrthoDB" id="61110at2759"/>
<dbReference type="InterPro" id="IPR000408">
    <property type="entry name" value="Reg_chr_condens"/>
</dbReference>
<sequence length="419" mass="45006">MSRPTKRKSNAVTKAPKPKKIAKTGNKFIAEEGLNRVPGCVLVIGEGIAGQLGLGIDISEKSKPAVVPDLNNVIEIAAGGMHSICLTADSKVITFGCNDEGALGRDTSEEGTEAIPGEVELPGKVIQVSAGDSHSAALLDNGQVYIWGTFRDEHGSMGLLKNDVIEKNPVLLESKVRFLRIASGSNHVVLLDEYKHVNTFGCGEQGQLGRLSERASSRDSRKGLGQLLTPAVVPFKNRPKFEIVDVWAGNMCTFIKDNKELIHVFGLNNYKQLGVEKGRIMFHPVQSSSFNEKNWVKVAIGQHHTIALDSEGQVYALGRHEYGRLGLGADCTDADVPTLVKIPNDEKCSDISCGSTASFAVTESGKLYSWGMEALQLGVGDGDKVEPTLVTGKQLEKRDVIKVAAGAQHTIIIAKDKAV</sequence>
<evidence type="ECO:0000256" key="2">
    <source>
        <dbReference type="ARBA" id="ARBA00022737"/>
    </source>
</evidence>
<dbReference type="InterPro" id="IPR051553">
    <property type="entry name" value="Ran_GTPase-activating"/>
</dbReference>
<feature type="repeat" description="RCC1" evidence="3">
    <location>
        <begin position="39"/>
        <end position="89"/>
    </location>
</feature>
<accession>A0A9P0H7A1</accession>
<feature type="repeat" description="RCC1" evidence="3">
    <location>
        <begin position="365"/>
        <end position="416"/>
    </location>
</feature>
<dbReference type="EMBL" id="OV725079">
    <property type="protein sequence ID" value="CAH1396649.1"/>
    <property type="molecule type" value="Genomic_DNA"/>
</dbReference>
<dbReference type="PRINTS" id="PR00633">
    <property type="entry name" value="RCCNDNSATION"/>
</dbReference>
<dbReference type="InterPro" id="IPR058923">
    <property type="entry name" value="RCC1-like_dom"/>
</dbReference>
<name>A0A9P0H7A1_NEZVI</name>
<feature type="repeat" description="RCC1" evidence="3">
    <location>
        <begin position="312"/>
        <end position="364"/>
    </location>
</feature>
<evidence type="ECO:0000313" key="5">
    <source>
        <dbReference type="EMBL" id="CAH1396649.1"/>
    </source>
</evidence>
<dbReference type="PANTHER" id="PTHR45982">
    <property type="entry name" value="REGULATOR OF CHROMOSOME CONDENSATION"/>
    <property type="match status" value="1"/>
</dbReference>
<dbReference type="AlphaFoldDB" id="A0A9P0H7A1"/>
<dbReference type="GO" id="GO:0005737">
    <property type="term" value="C:cytoplasm"/>
    <property type="evidence" value="ECO:0007669"/>
    <property type="project" value="TreeGrafter"/>
</dbReference>
<organism evidence="5 6">
    <name type="scientific">Nezara viridula</name>
    <name type="common">Southern green stink bug</name>
    <name type="synonym">Cimex viridulus</name>
    <dbReference type="NCBI Taxonomy" id="85310"/>
    <lineage>
        <taxon>Eukaryota</taxon>
        <taxon>Metazoa</taxon>
        <taxon>Ecdysozoa</taxon>
        <taxon>Arthropoda</taxon>
        <taxon>Hexapoda</taxon>
        <taxon>Insecta</taxon>
        <taxon>Pterygota</taxon>
        <taxon>Neoptera</taxon>
        <taxon>Paraneoptera</taxon>
        <taxon>Hemiptera</taxon>
        <taxon>Heteroptera</taxon>
        <taxon>Panheteroptera</taxon>
        <taxon>Pentatomomorpha</taxon>
        <taxon>Pentatomoidea</taxon>
        <taxon>Pentatomidae</taxon>
        <taxon>Pentatominae</taxon>
        <taxon>Nezara</taxon>
    </lineage>
</organism>
<dbReference type="SUPFAM" id="SSF50985">
    <property type="entry name" value="RCC1/BLIP-II"/>
    <property type="match status" value="1"/>
</dbReference>
<dbReference type="Proteomes" id="UP001152798">
    <property type="component" value="Chromosome 3"/>
</dbReference>
<keyword evidence="1" id="KW-0344">Guanine-nucleotide releasing factor</keyword>
<dbReference type="PROSITE" id="PS50012">
    <property type="entry name" value="RCC1_3"/>
    <property type="match status" value="7"/>
</dbReference>
<evidence type="ECO:0000256" key="1">
    <source>
        <dbReference type="ARBA" id="ARBA00022658"/>
    </source>
</evidence>
<protein>
    <recommendedName>
        <fullName evidence="4">RCC1-like domain-containing protein</fullName>
    </recommendedName>
</protein>
<feature type="repeat" description="RCC1" evidence="3">
    <location>
        <begin position="90"/>
        <end position="141"/>
    </location>
</feature>
<feature type="repeat" description="RCC1" evidence="3">
    <location>
        <begin position="142"/>
        <end position="194"/>
    </location>
</feature>
<dbReference type="PANTHER" id="PTHR45982:SF1">
    <property type="entry name" value="REGULATOR OF CHROMOSOME CONDENSATION"/>
    <property type="match status" value="1"/>
</dbReference>
<keyword evidence="6" id="KW-1185">Reference proteome</keyword>
<feature type="repeat" description="RCC1" evidence="3">
    <location>
        <begin position="195"/>
        <end position="259"/>
    </location>
</feature>
<dbReference type="Pfam" id="PF25390">
    <property type="entry name" value="WD40_RLD"/>
    <property type="match status" value="1"/>
</dbReference>
<evidence type="ECO:0000259" key="4">
    <source>
        <dbReference type="Pfam" id="PF25390"/>
    </source>
</evidence>
<keyword evidence="2" id="KW-0677">Repeat</keyword>
<dbReference type="PROSITE" id="PS00626">
    <property type="entry name" value="RCC1_2"/>
    <property type="match status" value="2"/>
</dbReference>
<feature type="domain" description="RCC1-like" evidence="4">
    <location>
        <begin position="41"/>
        <end position="412"/>
    </location>
</feature>
<dbReference type="PROSITE" id="PS00625">
    <property type="entry name" value="RCC1_1"/>
    <property type="match status" value="1"/>
</dbReference>
<proteinExistence type="predicted"/>
<reference evidence="5" key="1">
    <citation type="submission" date="2022-01" db="EMBL/GenBank/DDBJ databases">
        <authorList>
            <person name="King R."/>
        </authorList>
    </citation>
    <scope>NUCLEOTIDE SEQUENCE</scope>
</reference>